<evidence type="ECO:0000313" key="17">
    <source>
        <dbReference type="Proteomes" id="UP000316624"/>
    </source>
</evidence>
<evidence type="ECO:0000256" key="12">
    <source>
        <dbReference type="RuleBase" id="RU003357"/>
    </source>
</evidence>
<evidence type="ECO:0000256" key="3">
    <source>
        <dbReference type="ARBA" id="ARBA00022452"/>
    </source>
</evidence>
<keyword evidence="2 11" id="KW-0813">Transport</keyword>
<evidence type="ECO:0000256" key="7">
    <source>
        <dbReference type="ARBA" id="ARBA00023065"/>
    </source>
</evidence>
<evidence type="ECO:0000256" key="9">
    <source>
        <dbReference type="ARBA" id="ARBA00023136"/>
    </source>
</evidence>
<dbReference type="PANTHER" id="PTHR32552:SF81">
    <property type="entry name" value="TONB-DEPENDENT OUTER MEMBRANE RECEPTOR"/>
    <property type="match status" value="1"/>
</dbReference>
<keyword evidence="10 11" id="KW-0998">Cell outer membrane</keyword>
<dbReference type="Gene3D" id="2.40.170.20">
    <property type="entry name" value="TonB-dependent receptor, beta-barrel domain"/>
    <property type="match status" value="1"/>
</dbReference>
<gene>
    <name evidence="16" type="ORF">IQ35_01000</name>
</gene>
<dbReference type="AlphaFoldDB" id="A0A562KL02"/>
<keyword evidence="8 12" id="KW-0798">TonB box</keyword>
<keyword evidence="17" id="KW-1185">Reference proteome</keyword>
<evidence type="ECO:0000259" key="14">
    <source>
        <dbReference type="Pfam" id="PF00593"/>
    </source>
</evidence>
<dbReference type="InterPro" id="IPR039426">
    <property type="entry name" value="TonB-dep_rcpt-like"/>
</dbReference>
<dbReference type="GO" id="GO:0006826">
    <property type="term" value="P:iron ion transport"/>
    <property type="evidence" value="ECO:0007669"/>
    <property type="project" value="UniProtKB-KW"/>
</dbReference>
<dbReference type="GO" id="GO:0009279">
    <property type="term" value="C:cell outer membrane"/>
    <property type="evidence" value="ECO:0007669"/>
    <property type="project" value="UniProtKB-SubCell"/>
</dbReference>
<evidence type="ECO:0000256" key="8">
    <source>
        <dbReference type="ARBA" id="ARBA00023077"/>
    </source>
</evidence>
<evidence type="ECO:0000256" key="1">
    <source>
        <dbReference type="ARBA" id="ARBA00004571"/>
    </source>
</evidence>
<proteinExistence type="inferred from homology"/>
<dbReference type="SUPFAM" id="SSF56935">
    <property type="entry name" value="Porins"/>
    <property type="match status" value="1"/>
</dbReference>
<keyword evidence="7" id="KW-0406">Ion transport</keyword>
<accession>A0A562KL02</accession>
<keyword evidence="4" id="KW-0410">Iron transport</keyword>
<name>A0A562KL02_SPHWJ</name>
<comment type="subcellular location">
    <subcellularLocation>
        <location evidence="1 11">Cell outer membrane</location>
        <topology evidence="1 11">Multi-pass membrane protein</topology>
    </subcellularLocation>
</comment>
<dbReference type="PANTHER" id="PTHR32552">
    <property type="entry name" value="FERRICHROME IRON RECEPTOR-RELATED"/>
    <property type="match status" value="1"/>
</dbReference>
<keyword evidence="9 11" id="KW-0472">Membrane</keyword>
<evidence type="ECO:0000256" key="10">
    <source>
        <dbReference type="ARBA" id="ARBA00023237"/>
    </source>
</evidence>
<keyword evidence="13" id="KW-0732">Signal</keyword>
<evidence type="ECO:0000256" key="13">
    <source>
        <dbReference type="SAM" id="SignalP"/>
    </source>
</evidence>
<dbReference type="Proteomes" id="UP000316624">
    <property type="component" value="Unassembled WGS sequence"/>
</dbReference>
<dbReference type="Pfam" id="PF07715">
    <property type="entry name" value="Plug"/>
    <property type="match status" value="1"/>
</dbReference>
<evidence type="ECO:0000256" key="2">
    <source>
        <dbReference type="ARBA" id="ARBA00022448"/>
    </source>
</evidence>
<evidence type="ECO:0000256" key="11">
    <source>
        <dbReference type="PROSITE-ProRule" id="PRU01360"/>
    </source>
</evidence>
<keyword evidence="16" id="KW-0675">Receptor</keyword>
<evidence type="ECO:0000256" key="6">
    <source>
        <dbReference type="ARBA" id="ARBA00023004"/>
    </source>
</evidence>
<dbReference type="EMBL" id="VLKK01000003">
    <property type="protein sequence ID" value="TWH95913.1"/>
    <property type="molecule type" value="Genomic_DNA"/>
</dbReference>
<comment type="caution">
    <text evidence="16">The sequence shown here is derived from an EMBL/GenBank/DDBJ whole genome shotgun (WGS) entry which is preliminary data.</text>
</comment>
<evidence type="ECO:0000259" key="15">
    <source>
        <dbReference type="Pfam" id="PF07715"/>
    </source>
</evidence>
<keyword evidence="3 11" id="KW-1134">Transmembrane beta strand</keyword>
<evidence type="ECO:0000313" key="16">
    <source>
        <dbReference type="EMBL" id="TWH95913.1"/>
    </source>
</evidence>
<reference evidence="16 17" key="1">
    <citation type="journal article" date="2015" name="Stand. Genomic Sci.">
        <title>Genomic Encyclopedia of Bacterial and Archaeal Type Strains, Phase III: the genomes of soil and plant-associated and newly described type strains.</title>
        <authorList>
            <person name="Whitman W.B."/>
            <person name="Woyke T."/>
            <person name="Klenk H.P."/>
            <person name="Zhou Y."/>
            <person name="Lilburn T.G."/>
            <person name="Beck B.J."/>
            <person name="De Vos P."/>
            <person name="Vandamme P."/>
            <person name="Eisen J.A."/>
            <person name="Garrity G."/>
            <person name="Hugenholtz P."/>
            <person name="Kyrpides N.C."/>
        </authorList>
    </citation>
    <scope>NUCLEOTIDE SEQUENCE [LARGE SCALE GENOMIC DNA]</scope>
    <source>
        <strain evidence="16 17">CGMCC 1.7748</strain>
    </source>
</reference>
<keyword evidence="6" id="KW-0408">Iron</keyword>
<feature type="signal peptide" evidence="13">
    <location>
        <begin position="1"/>
        <end position="20"/>
    </location>
</feature>
<sequence>MRTLSIGVYRNRLLASAAFAATILWGQVVSAQDAQSVADPVQDVEQTTDSGREIIVTARRREEKLQDVPIAITALSADSLAAANVTRVQDIQQKVPGLTIQPTASGPNTLAPAIRGQRQFDAYITKDPAVAVYFADVVQNRPQGLNSALFDLQSVQVLKGPQGTLFGRNTTGGALIITPAEPTNAFGGYVTAAIGNYEMRRLEGAINIPISDTLQLRLAGSLTRREGYTRNYTTGQLLDDDHKNSWRASLKWEPADWFSNRLVLNGFEADENGVGYRAIGIKLGTPAANLYPQLPAIFAAQNALPFHSTTSNLVNFTDIKTFGLSNVTQVDLGGITFKNIFGYRYVYSYVNFDYDGLPIEAFRSDELSRSRQISDEAQFLGEAFGGDLNYIFGGFYFREKGFNSMSSLSLGSPRPNIGDPIVNRSYSFFGQVNYRLPFLPGVSVTAGARQTYDERFLRTKSTTNGVCRLRDANGMPLNPCQTDLSTDFDKLTYTLSVDWKINPDVLIYLAHRRGYRTGGYNFGGNTLAELAPFRPEVVEDFELGVKTEWRLGDVRGRFNIAAYTQDYTDIQRNVGFFVNGAFATTIINAASAKINGVEMELSVTPVRNLDFSFAFSHVDFKYNKFIDPRTGGDLSNSEVAGIPRYSLNADVTWTLPLAGDAGDVVARADIYHQTHTNLSDTNVDATTGIISPTSIIPGYTLVNARLEWRNVMGSGASLALFGRNLLDEQYYYGGVDLAPQIGVSGAFTALPRTYGLEATFRF</sequence>
<feature type="chain" id="PRO_5022114173" evidence="13">
    <location>
        <begin position="21"/>
        <end position="762"/>
    </location>
</feature>
<organism evidence="16 17">
    <name type="scientific">Sphingobium wenxiniae (strain DSM 21828 / CGMCC 1.7748 / JZ-1)</name>
    <dbReference type="NCBI Taxonomy" id="595605"/>
    <lineage>
        <taxon>Bacteria</taxon>
        <taxon>Pseudomonadati</taxon>
        <taxon>Pseudomonadota</taxon>
        <taxon>Alphaproteobacteria</taxon>
        <taxon>Sphingomonadales</taxon>
        <taxon>Sphingomonadaceae</taxon>
        <taxon>Sphingobium</taxon>
    </lineage>
</organism>
<evidence type="ECO:0000256" key="4">
    <source>
        <dbReference type="ARBA" id="ARBA00022496"/>
    </source>
</evidence>
<dbReference type="Pfam" id="PF00593">
    <property type="entry name" value="TonB_dep_Rec_b-barrel"/>
    <property type="match status" value="1"/>
</dbReference>
<evidence type="ECO:0000256" key="5">
    <source>
        <dbReference type="ARBA" id="ARBA00022692"/>
    </source>
</evidence>
<feature type="domain" description="TonB-dependent receptor plug" evidence="15">
    <location>
        <begin position="65"/>
        <end position="174"/>
    </location>
</feature>
<comment type="similarity">
    <text evidence="11 12">Belongs to the TonB-dependent receptor family.</text>
</comment>
<dbReference type="InterPro" id="IPR036942">
    <property type="entry name" value="Beta-barrel_TonB_sf"/>
</dbReference>
<protein>
    <submittedName>
        <fullName evidence="16">Iron complex outermembrane receptor protein</fullName>
    </submittedName>
</protein>
<dbReference type="PROSITE" id="PS52016">
    <property type="entry name" value="TONB_DEPENDENT_REC_3"/>
    <property type="match status" value="1"/>
</dbReference>
<feature type="domain" description="TonB-dependent receptor-like beta-barrel" evidence="14">
    <location>
        <begin position="312"/>
        <end position="725"/>
    </location>
</feature>
<keyword evidence="5 11" id="KW-0812">Transmembrane</keyword>
<dbReference type="InterPro" id="IPR000531">
    <property type="entry name" value="Beta-barrel_TonB"/>
</dbReference>
<dbReference type="InterPro" id="IPR012910">
    <property type="entry name" value="Plug_dom"/>
</dbReference>